<organism evidence="1 2">
    <name type="scientific">Flavobacterium fontis</name>
    <dbReference type="NCBI Taxonomy" id="1124188"/>
    <lineage>
        <taxon>Bacteria</taxon>
        <taxon>Pseudomonadati</taxon>
        <taxon>Bacteroidota</taxon>
        <taxon>Flavobacteriia</taxon>
        <taxon>Flavobacteriales</taxon>
        <taxon>Flavobacteriaceae</taxon>
        <taxon>Flavobacterium</taxon>
    </lineage>
</organism>
<dbReference type="Proteomes" id="UP000184147">
    <property type="component" value="Unassembled WGS sequence"/>
</dbReference>
<accession>A0A1M4YF19</accession>
<dbReference type="AlphaFoldDB" id="A0A1M4YF19"/>
<sequence length="200" mass="23899">MKYFWFLIFFLAFCKNKKTEECIDRGINIEYLTDIDKLIKDGYKCETTFNDFNIDELKKCKVLFSDSKYKIIYNGYKSRLLIDKKENITIAINSRTVDFKTIKNLPFALFLLNDKLMPIYAISRLGEEKTFVYKIEYLNENIILSRAVDKEVAEIDINKLKYSQIKEIFKKSIYSFRYKKEKLTLDSYYNKVPFWTAGLN</sequence>
<name>A0A1M4YF19_9FLAO</name>
<evidence type="ECO:0000313" key="2">
    <source>
        <dbReference type="Proteomes" id="UP000184147"/>
    </source>
</evidence>
<keyword evidence="2" id="KW-1185">Reference proteome</keyword>
<evidence type="ECO:0000313" key="1">
    <source>
        <dbReference type="EMBL" id="SHF04082.1"/>
    </source>
</evidence>
<dbReference type="EMBL" id="FQVQ01000003">
    <property type="protein sequence ID" value="SHF04082.1"/>
    <property type="molecule type" value="Genomic_DNA"/>
</dbReference>
<dbReference type="STRING" id="1124188.SAMN05444377_10370"/>
<reference evidence="1 2" key="1">
    <citation type="submission" date="2016-11" db="EMBL/GenBank/DDBJ databases">
        <authorList>
            <person name="Jaros S."/>
            <person name="Januszkiewicz K."/>
            <person name="Wedrychowicz H."/>
        </authorList>
    </citation>
    <scope>NUCLEOTIDE SEQUENCE [LARGE SCALE GENOMIC DNA]</scope>
    <source>
        <strain evidence="1 2">DSM 25660</strain>
    </source>
</reference>
<proteinExistence type="predicted"/>
<protein>
    <submittedName>
        <fullName evidence="1">Uncharacterized protein</fullName>
    </submittedName>
</protein>
<gene>
    <name evidence="1" type="ORF">SAMN05444377_10370</name>
</gene>